<evidence type="ECO:0000313" key="2">
    <source>
        <dbReference type="Proteomes" id="UP000345637"/>
    </source>
</evidence>
<name>A0A485D2E0_RAOPL</name>
<sequence length="71" mass="8138">MTTSTPDEPSLHDDARMVVLELGGLESRPSLLVAVMFSLIIYIENRMYQSPRSLKKLNVIDEGWRLLDFKT</sequence>
<reference evidence="1 2" key="1">
    <citation type="submission" date="2019-03" db="EMBL/GenBank/DDBJ databases">
        <authorList>
            <consortium name="Pathogen Informatics"/>
        </authorList>
    </citation>
    <scope>NUCLEOTIDE SEQUENCE [LARGE SCALE GENOMIC DNA]</scope>
    <source>
        <strain evidence="1 2">NCTC12998</strain>
    </source>
</reference>
<protein>
    <submittedName>
        <fullName evidence="1">Conjugal transfer ATP-binding protein TraC</fullName>
    </submittedName>
</protein>
<proteinExistence type="predicted"/>
<dbReference type="GO" id="GO:0005524">
    <property type="term" value="F:ATP binding"/>
    <property type="evidence" value="ECO:0007669"/>
    <property type="project" value="UniProtKB-KW"/>
</dbReference>
<dbReference type="AlphaFoldDB" id="A0A485D2E0"/>
<dbReference type="InterPro" id="IPR053155">
    <property type="entry name" value="F-pilin_assembly_TraC"/>
</dbReference>
<keyword evidence="1" id="KW-0547">Nucleotide-binding</keyword>
<accession>A0A485D2E0</accession>
<dbReference type="PANTHER" id="PTHR38467">
    <property type="match status" value="1"/>
</dbReference>
<organism evidence="1 2">
    <name type="scientific">Raoultella planticola</name>
    <name type="common">Klebsiella planticola</name>
    <dbReference type="NCBI Taxonomy" id="575"/>
    <lineage>
        <taxon>Bacteria</taxon>
        <taxon>Pseudomonadati</taxon>
        <taxon>Pseudomonadota</taxon>
        <taxon>Gammaproteobacteria</taxon>
        <taxon>Enterobacterales</taxon>
        <taxon>Enterobacteriaceae</taxon>
        <taxon>Klebsiella/Raoultella group</taxon>
        <taxon>Raoultella</taxon>
    </lineage>
</organism>
<dbReference type="InterPro" id="IPR027417">
    <property type="entry name" value="P-loop_NTPase"/>
</dbReference>
<gene>
    <name evidence="1" type="primary">traC_4</name>
    <name evidence="1" type="ORF">NCTC12998_07092</name>
</gene>
<dbReference type="PANTHER" id="PTHR38467:SF1">
    <property type="entry name" value="CONJUGATIVE TRANSFER: ASSEMBLY"/>
    <property type="match status" value="1"/>
</dbReference>
<evidence type="ECO:0000313" key="1">
    <source>
        <dbReference type="EMBL" id="VFS91269.1"/>
    </source>
</evidence>
<keyword evidence="1" id="KW-0067">ATP-binding</keyword>
<dbReference type="EMBL" id="CAADJE010000040">
    <property type="protein sequence ID" value="VFS91269.1"/>
    <property type="molecule type" value="Genomic_DNA"/>
</dbReference>
<dbReference type="Gene3D" id="3.40.50.300">
    <property type="entry name" value="P-loop containing nucleotide triphosphate hydrolases"/>
    <property type="match status" value="1"/>
</dbReference>
<dbReference type="Proteomes" id="UP000345637">
    <property type="component" value="Unassembled WGS sequence"/>
</dbReference>